<keyword evidence="11" id="KW-0675">Receptor</keyword>
<evidence type="ECO:0000256" key="12">
    <source>
        <dbReference type="ARBA" id="ARBA00023180"/>
    </source>
</evidence>
<evidence type="ECO:0000256" key="2">
    <source>
        <dbReference type="ARBA" id="ARBA00006692"/>
    </source>
</evidence>
<dbReference type="SMART" id="SM00060">
    <property type="entry name" value="FN3"/>
    <property type="match status" value="2"/>
</dbReference>
<dbReference type="InterPro" id="IPR050122">
    <property type="entry name" value="RTK"/>
</dbReference>
<dbReference type="InterPro" id="IPR000719">
    <property type="entry name" value="Prot_kinase_dom"/>
</dbReference>
<evidence type="ECO:0000259" key="17">
    <source>
        <dbReference type="PROSITE" id="PS50011"/>
    </source>
</evidence>
<dbReference type="InterPro" id="IPR003598">
    <property type="entry name" value="Ig_sub2"/>
</dbReference>
<keyword evidence="9" id="KW-0472">Membrane</keyword>
<evidence type="ECO:0000256" key="5">
    <source>
        <dbReference type="ARBA" id="ARBA00022692"/>
    </source>
</evidence>
<dbReference type="InterPro" id="IPR001245">
    <property type="entry name" value="Ser-Thr/Tyr_kinase_cat_dom"/>
</dbReference>
<feature type="domain" description="Ig-like" evidence="18">
    <location>
        <begin position="365"/>
        <end position="438"/>
    </location>
</feature>
<dbReference type="SMART" id="SM00409">
    <property type="entry name" value="IG"/>
    <property type="match status" value="4"/>
</dbReference>
<dbReference type="InterPro" id="IPR007110">
    <property type="entry name" value="Ig-like_dom"/>
</dbReference>
<dbReference type="PANTHER" id="PTHR24416:SF617">
    <property type="entry name" value="RET ONCOGENE, ISOFORM A"/>
    <property type="match status" value="1"/>
</dbReference>
<evidence type="ECO:0000313" key="21">
    <source>
        <dbReference type="Proteomes" id="UP001159427"/>
    </source>
</evidence>
<keyword evidence="16" id="KW-0732">Signal</keyword>
<dbReference type="Proteomes" id="UP001159427">
    <property type="component" value="Unassembled WGS sequence"/>
</dbReference>
<keyword evidence="5" id="KW-0812">Transmembrane</keyword>
<accession>A0ABN8MP03</accession>
<dbReference type="SUPFAM" id="SSF48726">
    <property type="entry name" value="Immunoglobulin"/>
    <property type="match status" value="3"/>
</dbReference>
<reference evidence="20 21" key="1">
    <citation type="submission" date="2022-05" db="EMBL/GenBank/DDBJ databases">
        <authorList>
            <consortium name="Genoscope - CEA"/>
            <person name="William W."/>
        </authorList>
    </citation>
    <scope>NUCLEOTIDE SEQUENCE [LARGE SCALE GENOMIC DNA]</scope>
</reference>
<keyword evidence="4" id="KW-0808">Transferase</keyword>
<dbReference type="InterPro" id="IPR011009">
    <property type="entry name" value="Kinase-like_dom_sf"/>
</dbReference>
<comment type="subcellular location">
    <subcellularLocation>
        <location evidence="1">Membrane</location>
        <topology evidence="1">Single-pass membrane protein</topology>
    </subcellularLocation>
</comment>
<feature type="binding site" evidence="15">
    <location>
        <position position="793"/>
    </location>
    <ligand>
        <name>ATP</name>
        <dbReference type="ChEBI" id="CHEBI:30616"/>
    </ligand>
</feature>
<dbReference type="InterPro" id="IPR003961">
    <property type="entry name" value="FN3_dom"/>
</dbReference>
<evidence type="ECO:0000259" key="19">
    <source>
        <dbReference type="PROSITE" id="PS50853"/>
    </source>
</evidence>
<dbReference type="CDD" id="cd00096">
    <property type="entry name" value="Ig"/>
    <property type="match status" value="1"/>
</dbReference>
<dbReference type="PROSITE" id="PS00109">
    <property type="entry name" value="PROTEIN_KINASE_TYR"/>
    <property type="match status" value="1"/>
</dbReference>
<keyword evidence="12" id="KW-0325">Glycoprotein</keyword>
<dbReference type="InterPro" id="IPR003599">
    <property type="entry name" value="Ig_sub"/>
</dbReference>
<dbReference type="PROSITE" id="PS50011">
    <property type="entry name" value="PROTEIN_KINASE_DOM"/>
    <property type="match status" value="1"/>
</dbReference>
<dbReference type="PROSITE" id="PS50835">
    <property type="entry name" value="IG_LIKE"/>
    <property type="match status" value="2"/>
</dbReference>
<comment type="similarity">
    <text evidence="2">Belongs to the protein kinase superfamily. CAMK Ser/Thr protein kinase family.</text>
</comment>
<feature type="chain" id="PRO_5046454653" description="receptor protein-tyrosine kinase" evidence="16">
    <location>
        <begin position="26"/>
        <end position="1063"/>
    </location>
</feature>
<evidence type="ECO:0000256" key="15">
    <source>
        <dbReference type="PROSITE-ProRule" id="PRU10141"/>
    </source>
</evidence>
<dbReference type="Gene3D" id="1.10.510.10">
    <property type="entry name" value="Transferase(Phosphotransferase) domain 1"/>
    <property type="match status" value="1"/>
</dbReference>
<evidence type="ECO:0000256" key="16">
    <source>
        <dbReference type="SAM" id="SignalP"/>
    </source>
</evidence>
<dbReference type="InterPro" id="IPR013783">
    <property type="entry name" value="Ig-like_fold"/>
</dbReference>
<keyword evidence="8" id="KW-1133">Transmembrane helix</keyword>
<dbReference type="InterPro" id="IPR036116">
    <property type="entry name" value="FN3_sf"/>
</dbReference>
<dbReference type="Pfam" id="PF13895">
    <property type="entry name" value="Ig_2"/>
    <property type="match status" value="1"/>
</dbReference>
<dbReference type="Gene3D" id="2.60.40.10">
    <property type="entry name" value="Immunoglobulins"/>
    <property type="match status" value="5"/>
</dbReference>
<feature type="domain" description="Fibronectin type-III" evidence="19">
    <location>
        <begin position="454"/>
        <end position="551"/>
    </location>
</feature>
<keyword evidence="15" id="KW-0067">ATP-binding</keyword>
<evidence type="ECO:0000256" key="11">
    <source>
        <dbReference type="ARBA" id="ARBA00023170"/>
    </source>
</evidence>
<comment type="caution">
    <text evidence="20">The sequence shown here is derived from an EMBL/GenBank/DDBJ whole genome shotgun (WGS) entry which is preliminary data.</text>
</comment>
<gene>
    <name evidence="20" type="ORF">PEVE_00037939</name>
</gene>
<dbReference type="PROSITE" id="PS00107">
    <property type="entry name" value="PROTEIN_KINASE_ATP"/>
    <property type="match status" value="1"/>
</dbReference>
<proteinExistence type="inferred from homology"/>
<keyword evidence="15" id="KW-0547">Nucleotide-binding</keyword>
<evidence type="ECO:0000256" key="4">
    <source>
        <dbReference type="ARBA" id="ARBA00022679"/>
    </source>
</evidence>
<dbReference type="SUPFAM" id="SSF49265">
    <property type="entry name" value="Fibronectin type III"/>
    <property type="match status" value="2"/>
</dbReference>
<dbReference type="CDD" id="cd00192">
    <property type="entry name" value="PTKc"/>
    <property type="match status" value="1"/>
</dbReference>
<evidence type="ECO:0000259" key="18">
    <source>
        <dbReference type="PROSITE" id="PS50835"/>
    </source>
</evidence>
<dbReference type="PANTHER" id="PTHR24416">
    <property type="entry name" value="TYROSINE-PROTEIN KINASE RECEPTOR"/>
    <property type="match status" value="1"/>
</dbReference>
<keyword evidence="6" id="KW-0677">Repeat</keyword>
<evidence type="ECO:0000256" key="9">
    <source>
        <dbReference type="ARBA" id="ARBA00023136"/>
    </source>
</evidence>
<dbReference type="EC" id="2.7.10.1" evidence="3"/>
<evidence type="ECO:0000256" key="10">
    <source>
        <dbReference type="ARBA" id="ARBA00023157"/>
    </source>
</evidence>
<dbReference type="Pfam" id="PF00041">
    <property type="entry name" value="fn3"/>
    <property type="match status" value="1"/>
</dbReference>
<dbReference type="CDD" id="cd00063">
    <property type="entry name" value="FN3"/>
    <property type="match status" value="2"/>
</dbReference>
<dbReference type="Pfam" id="PF13927">
    <property type="entry name" value="Ig_3"/>
    <property type="match status" value="1"/>
</dbReference>
<evidence type="ECO:0000256" key="8">
    <source>
        <dbReference type="ARBA" id="ARBA00022989"/>
    </source>
</evidence>
<evidence type="ECO:0000256" key="13">
    <source>
        <dbReference type="ARBA" id="ARBA00023319"/>
    </source>
</evidence>
<dbReference type="InterPro" id="IPR020635">
    <property type="entry name" value="Tyr_kinase_cat_dom"/>
</dbReference>
<protein>
    <recommendedName>
        <fullName evidence="3">receptor protein-tyrosine kinase</fullName>
        <ecNumber evidence="3">2.7.10.1</ecNumber>
    </recommendedName>
</protein>
<dbReference type="PROSITE" id="PS50853">
    <property type="entry name" value="FN3"/>
    <property type="match status" value="2"/>
</dbReference>
<organism evidence="20 21">
    <name type="scientific">Porites evermanni</name>
    <dbReference type="NCBI Taxonomy" id="104178"/>
    <lineage>
        <taxon>Eukaryota</taxon>
        <taxon>Metazoa</taxon>
        <taxon>Cnidaria</taxon>
        <taxon>Anthozoa</taxon>
        <taxon>Hexacorallia</taxon>
        <taxon>Scleractinia</taxon>
        <taxon>Fungiina</taxon>
        <taxon>Poritidae</taxon>
        <taxon>Porites</taxon>
    </lineage>
</organism>
<evidence type="ECO:0000313" key="20">
    <source>
        <dbReference type="EMBL" id="CAH3030407.1"/>
    </source>
</evidence>
<dbReference type="InterPro" id="IPR036179">
    <property type="entry name" value="Ig-like_dom_sf"/>
</dbReference>
<evidence type="ECO:0000256" key="7">
    <source>
        <dbReference type="ARBA" id="ARBA00022777"/>
    </source>
</evidence>
<sequence>MVIDQRGLLDLLVLFIGQELLTVHAQVSITARQSIARVKEGSSFTFIWDYQLGSIENLRDIVFGVWEKGYTSTYFMTVTRNKGAVQNPDLAKTHPDLIGRIRWAGDISRYAAFTLSNIMLSDNKTYGCQLGIGGFGQTKDSKITLIVEKAVLSKFLLVPEVKVALEGQEIVLRWEFRLTDVDNEDIETVQLSRKSTQASQPLVLWKVEKNVEKTIAEYTNRLSVKSRNKGDDNLICSYTFKLSNVTFKDEGEYQLKVEFAHEKRPLKSEVSLDVYGRPKITGYENEKGIYKEGEMLLLACDDVEGKPSKLRWMRDGNVIPHKTQGYFLKVKKLSRSDEGAYVCCAEYPLGNVSSLEVRIKVQYAPSIYFPSDTQTVLSWKGHPTTLNCSAEGFPPAMFSWTRADEKRLYGETADNTGILTITPSLDFHFTNYTCIARNTIGEDRRMFILKPIRPPTPPVITNVRVNHNALKVTWKLPSSKQNTPITGHVMRIRKESAGPNIWNEIHFSKQSNYFIVRNLTARTNYSLWLFATNVAGRSNASAVKHVKTLQKGFPGSPSLHFENVKINHSFYNVTWDYPRDVGGDDVTLFTLWYREIATNNSTQGKWRNLNTTKTRFHLNLNCCLTYEVTVTAWNRYGHSFFDPNNEARITVLRDLPTNTTVTSTGSEDSCDTCIAKKSTKNRNSERRPVLKFLQYTAILLIPLIVVLTRLLVRSLRTCKIKPIHEVKIDGVEEPADELQILEAAPGPHLPLWEFPRGNLAVERVIGNGAFGVVSKAYARYLPGHEEWTTVAVKSLQDGSAESERRDLLSELNLLKKLKPHPHIIRLLGCVTTDQERPLVIIEYVPYGDLLGYLRRSRGVSDCYYDNPDIKPMTSLTSEEMLKFAWQISDGMRYISFKKIVHRDLAARNVLVGENFTCKITDFGMARDVNLEEIYVPRNEGRIPVKWTAIEAMTGAMKYTSQSDVWSFGVVLFEICTIGAEPYPGISPFKLPSVLLKGYRIPKPEYVKDELYDIMRECWETEPDNRPSFDKLCQKIRLLGARANQNYVNIKDCLEAYEQNEIAS</sequence>
<dbReference type="Pfam" id="PF07714">
    <property type="entry name" value="PK_Tyr_Ser-Thr"/>
    <property type="match status" value="1"/>
</dbReference>
<evidence type="ECO:0000256" key="6">
    <source>
        <dbReference type="ARBA" id="ARBA00022737"/>
    </source>
</evidence>
<evidence type="ECO:0000256" key="3">
    <source>
        <dbReference type="ARBA" id="ARBA00011902"/>
    </source>
</evidence>
<keyword evidence="10" id="KW-1015">Disulfide bond</keyword>
<dbReference type="InterPro" id="IPR008266">
    <property type="entry name" value="Tyr_kinase_AS"/>
</dbReference>
<dbReference type="SMART" id="SM00408">
    <property type="entry name" value="IGc2"/>
    <property type="match status" value="2"/>
</dbReference>
<name>A0ABN8MP03_9CNID</name>
<feature type="domain" description="Protein kinase" evidence="17">
    <location>
        <begin position="759"/>
        <end position="1037"/>
    </location>
</feature>
<dbReference type="Gene3D" id="3.30.200.20">
    <property type="entry name" value="Phosphorylase Kinase, domain 1"/>
    <property type="match status" value="1"/>
</dbReference>
<dbReference type="EMBL" id="CALNXI010000632">
    <property type="protein sequence ID" value="CAH3030407.1"/>
    <property type="molecule type" value="Genomic_DNA"/>
</dbReference>
<feature type="domain" description="Ig-like" evidence="18">
    <location>
        <begin position="278"/>
        <end position="362"/>
    </location>
</feature>
<keyword evidence="21" id="KW-1185">Reference proteome</keyword>
<dbReference type="InterPro" id="IPR017441">
    <property type="entry name" value="Protein_kinase_ATP_BS"/>
</dbReference>
<dbReference type="SUPFAM" id="SSF56112">
    <property type="entry name" value="Protein kinase-like (PK-like)"/>
    <property type="match status" value="1"/>
</dbReference>
<evidence type="ECO:0000256" key="14">
    <source>
        <dbReference type="ARBA" id="ARBA00051243"/>
    </source>
</evidence>
<keyword evidence="13" id="KW-0393">Immunoglobulin domain</keyword>
<keyword evidence="7" id="KW-0418">Kinase</keyword>
<feature type="signal peptide" evidence="16">
    <location>
        <begin position="1"/>
        <end position="25"/>
    </location>
</feature>
<evidence type="ECO:0000256" key="1">
    <source>
        <dbReference type="ARBA" id="ARBA00004167"/>
    </source>
</evidence>
<comment type="catalytic activity">
    <reaction evidence="14">
        <text>L-tyrosyl-[protein] + ATP = O-phospho-L-tyrosyl-[protein] + ADP + H(+)</text>
        <dbReference type="Rhea" id="RHEA:10596"/>
        <dbReference type="Rhea" id="RHEA-COMP:10136"/>
        <dbReference type="Rhea" id="RHEA-COMP:20101"/>
        <dbReference type="ChEBI" id="CHEBI:15378"/>
        <dbReference type="ChEBI" id="CHEBI:30616"/>
        <dbReference type="ChEBI" id="CHEBI:46858"/>
        <dbReference type="ChEBI" id="CHEBI:61978"/>
        <dbReference type="ChEBI" id="CHEBI:456216"/>
        <dbReference type="EC" id="2.7.10.1"/>
    </reaction>
</comment>
<dbReference type="PRINTS" id="PR00109">
    <property type="entry name" value="TYRKINASE"/>
</dbReference>
<feature type="domain" description="Fibronectin type-III" evidence="19">
    <location>
        <begin position="553"/>
        <end position="654"/>
    </location>
</feature>
<dbReference type="SMART" id="SM00219">
    <property type="entry name" value="TyrKc"/>
    <property type="match status" value="1"/>
</dbReference>